<organism evidence="1 2">
    <name type="scientific">Candidatus Sysuiplasma superficiale</name>
    <dbReference type="NCBI Taxonomy" id="2823368"/>
    <lineage>
        <taxon>Archaea</taxon>
        <taxon>Methanobacteriati</taxon>
        <taxon>Thermoplasmatota</taxon>
        <taxon>Thermoplasmata</taxon>
        <taxon>Candidatus Sysuiplasmatales</taxon>
        <taxon>Candidatus Sysuiplasmataceae</taxon>
        <taxon>Candidatus Sysuiplasma</taxon>
    </lineage>
</organism>
<protein>
    <submittedName>
        <fullName evidence="1">Uncharacterized protein</fullName>
    </submittedName>
</protein>
<proteinExistence type="predicted"/>
<reference evidence="1" key="1">
    <citation type="submission" date="2021-05" db="EMBL/GenBank/DDBJ databases">
        <title>Genomic insights into ecological role and evolution of a novel Thermoplasmata order Candidatus Sysuiplasmatales.</title>
        <authorList>
            <person name="Yuan Y."/>
        </authorList>
    </citation>
    <scope>NUCLEOTIDE SEQUENCE</scope>
    <source>
        <strain evidence="1">TUT19-bin139</strain>
    </source>
</reference>
<sequence length="70" mass="7800">MAGISGWFGVKGLRTLNALPLPSHERHNMFLCLQQVESLVGMEEQLQSQLALIADDRDDARLLMSIPSIH</sequence>
<comment type="caution">
    <text evidence="1">The sequence shown here is derived from an EMBL/GenBank/DDBJ whole genome shotgun (WGS) entry which is preliminary data.</text>
</comment>
<gene>
    <name evidence="1" type="ORF">KIY12_02310</name>
</gene>
<dbReference type="EMBL" id="JAHEAC010000011">
    <property type="protein sequence ID" value="MBX8643550.1"/>
    <property type="molecule type" value="Genomic_DNA"/>
</dbReference>
<name>A0A8J7YMN1_9ARCH</name>
<dbReference type="Proteomes" id="UP000750197">
    <property type="component" value="Unassembled WGS sequence"/>
</dbReference>
<evidence type="ECO:0000313" key="2">
    <source>
        <dbReference type="Proteomes" id="UP000750197"/>
    </source>
</evidence>
<accession>A0A8J7YMN1</accession>
<evidence type="ECO:0000313" key="1">
    <source>
        <dbReference type="EMBL" id="MBX8643550.1"/>
    </source>
</evidence>
<dbReference type="AlphaFoldDB" id="A0A8J7YMN1"/>